<evidence type="ECO:0000256" key="2">
    <source>
        <dbReference type="ARBA" id="ARBA00022692"/>
    </source>
</evidence>
<dbReference type="Pfam" id="PF04932">
    <property type="entry name" value="Wzy_C"/>
    <property type="match status" value="1"/>
</dbReference>
<feature type="transmembrane region" description="Helical" evidence="5">
    <location>
        <begin position="136"/>
        <end position="152"/>
    </location>
</feature>
<reference evidence="7 8" key="1">
    <citation type="submission" date="2019-04" db="EMBL/GenBank/DDBJ databases">
        <title>Genome sequencing of Clostridium botulinum Groups I-IV and Clostridium butyricum.</title>
        <authorList>
            <person name="Brunt J."/>
            <person name="Van Vliet A.H.M."/>
            <person name="Stringer S.C."/>
            <person name="Carter A.T."/>
            <person name="Peck M.W."/>
        </authorList>
    </citation>
    <scope>NUCLEOTIDE SEQUENCE [LARGE SCALE GENOMIC DNA]</scope>
    <source>
        <strain evidence="7 8">IFR 18/094</strain>
    </source>
</reference>
<feature type="transmembrane region" description="Helical" evidence="5">
    <location>
        <begin position="294"/>
        <end position="313"/>
    </location>
</feature>
<keyword evidence="4 5" id="KW-0472">Membrane</keyword>
<comment type="caution">
    <text evidence="7">The sequence shown here is derived from an EMBL/GenBank/DDBJ whole genome shotgun (WGS) entry which is preliminary data.</text>
</comment>
<feature type="transmembrane region" description="Helical" evidence="5">
    <location>
        <begin position="242"/>
        <end position="258"/>
    </location>
</feature>
<name>A0A6M0R7J9_9CLOT</name>
<evidence type="ECO:0000256" key="4">
    <source>
        <dbReference type="ARBA" id="ARBA00023136"/>
    </source>
</evidence>
<evidence type="ECO:0000259" key="6">
    <source>
        <dbReference type="Pfam" id="PF04932"/>
    </source>
</evidence>
<dbReference type="Proteomes" id="UP000473885">
    <property type="component" value="Unassembled WGS sequence"/>
</dbReference>
<dbReference type="InterPro" id="IPR007016">
    <property type="entry name" value="O-antigen_ligase-rel_domated"/>
</dbReference>
<dbReference type="GO" id="GO:0016020">
    <property type="term" value="C:membrane"/>
    <property type="evidence" value="ECO:0007669"/>
    <property type="project" value="UniProtKB-SubCell"/>
</dbReference>
<evidence type="ECO:0000313" key="7">
    <source>
        <dbReference type="EMBL" id="NEZ45599.1"/>
    </source>
</evidence>
<feature type="transmembrane region" description="Helical" evidence="5">
    <location>
        <begin position="420"/>
        <end position="440"/>
    </location>
</feature>
<dbReference type="InterPro" id="IPR051533">
    <property type="entry name" value="WaaL-like"/>
</dbReference>
<keyword evidence="3 5" id="KW-1133">Transmembrane helix</keyword>
<feature type="domain" description="O-antigen ligase-related" evidence="6">
    <location>
        <begin position="248"/>
        <end position="428"/>
    </location>
</feature>
<comment type="subcellular location">
    <subcellularLocation>
        <location evidence="1">Membrane</location>
        <topology evidence="1">Multi-pass membrane protein</topology>
    </subcellularLocation>
</comment>
<dbReference type="PANTHER" id="PTHR37422">
    <property type="entry name" value="TEICHURONIC ACID BIOSYNTHESIS PROTEIN TUAE"/>
    <property type="match status" value="1"/>
</dbReference>
<accession>A0A6M0R7J9</accession>
<keyword evidence="2 5" id="KW-0812">Transmembrane</keyword>
<dbReference type="EMBL" id="SXDP01000001">
    <property type="protein sequence ID" value="NEZ45599.1"/>
    <property type="molecule type" value="Genomic_DNA"/>
</dbReference>
<evidence type="ECO:0000256" key="5">
    <source>
        <dbReference type="SAM" id="Phobius"/>
    </source>
</evidence>
<dbReference type="PANTHER" id="PTHR37422:SF13">
    <property type="entry name" value="LIPOPOLYSACCHARIDE BIOSYNTHESIS PROTEIN PA4999-RELATED"/>
    <property type="match status" value="1"/>
</dbReference>
<organism evidence="7 8">
    <name type="scientific">Clostridium niameyense</name>
    <dbReference type="NCBI Taxonomy" id="1622073"/>
    <lineage>
        <taxon>Bacteria</taxon>
        <taxon>Bacillati</taxon>
        <taxon>Bacillota</taxon>
        <taxon>Clostridia</taxon>
        <taxon>Eubacteriales</taxon>
        <taxon>Clostridiaceae</taxon>
        <taxon>Clostridium</taxon>
    </lineage>
</organism>
<evidence type="ECO:0000313" key="8">
    <source>
        <dbReference type="Proteomes" id="UP000473885"/>
    </source>
</evidence>
<feature type="transmembrane region" description="Helical" evidence="5">
    <location>
        <begin position="58"/>
        <end position="89"/>
    </location>
</feature>
<dbReference type="AlphaFoldDB" id="A0A6M0R7J9"/>
<feature type="transmembrane region" description="Helical" evidence="5">
    <location>
        <begin position="164"/>
        <end position="185"/>
    </location>
</feature>
<evidence type="ECO:0000256" key="3">
    <source>
        <dbReference type="ARBA" id="ARBA00022989"/>
    </source>
</evidence>
<evidence type="ECO:0000256" key="1">
    <source>
        <dbReference type="ARBA" id="ARBA00004141"/>
    </source>
</evidence>
<feature type="transmembrane region" description="Helical" evidence="5">
    <location>
        <begin position="20"/>
        <end position="46"/>
    </location>
</feature>
<feature type="transmembrane region" description="Helical" evidence="5">
    <location>
        <begin position="109"/>
        <end position="129"/>
    </location>
</feature>
<protein>
    <recommendedName>
        <fullName evidence="6">O-antigen ligase-related domain-containing protein</fullName>
    </recommendedName>
</protein>
<sequence>MKYMNIVFNELKFNLFLLNIFLIIISTIYNKSFIIVNLFYLIYTFIIYKKFSTNNRKYLYYTVLFYALVTGGNSKYVFIFYLIYLIELFLDNRTNHFNKANDVIKYKKYYVFFFIFISYMFLSIFIAKYKIESIKYLLKYMIMIAIFIMMVIENRDIKNLNGTLRFLCVFYAGILALGTLELFGIKYGPRNIFMDKNMVSSYIKRIPEVFYYNPNNYSVVLDLGIAALFIKSLFTDMKKEKIFYYFLIFLSEVQLIFASSRIAWIVLFCTFMFIIFVGIINIKNNKMLAKTFMFRSIMAFILSFILFFMLALLPSMSPYYKKFADSIVINKVRESVLPKNYIDNMKIHEDVNINTQIKIGGKGSENERFTLMKNVVDGVIVERNLLGFGVGNIGSYVKQKNNTFGIINIHSFWFEYLGDFGIFMFAYLIIIYCMMLLDLFKLYWTSNNNSKEYYIILLILGIIMVLLAFSPSTVIGFSPFWIVLGMNFGIASNKLNYLA</sequence>
<feature type="transmembrane region" description="Helical" evidence="5">
    <location>
        <begin position="452"/>
        <end position="469"/>
    </location>
</feature>
<gene>
    <name evidence="7" type="ORF">FDF74_00050</name>
</gene>
<proteinExistence type="predicted"/>
<keyword evidence="8" id="KW-1185">Reference proteome</keyword>
<feature type="transmembrane region" description="Helical" evidence="5">
    <location>
        <begin position="264"/>
        <end position="282"/>
    </location>
</feature>